<accession>A0A7R9BIV0</accession>
<dbReference type="Proteomes" id="UP000678499">
    <property type="component" value="Unassembled WGS sequence"/>
</dbReference>
<dbReference type="AlphaFoldDB" id="A0A7R9BIV0"/>
<dbReference type="EMBL" id="CAJPEX010000387">
    <property type="protein sequence ID" value="CAG0915432.1"/>
    <property type="molecule type" value="Genomic_DNA"/>
</dbReference>
<protein>
    <submittedName>
        <fullName evidence="1">Uncharacterized protein</fullName>
    </submittedName>
</protein>
<keyword evidence="2" id="KW-1185">Reference proteome</keyword>
<evidence type="ECO:0000313" key="2">
    <source>
        <dbReference type="Proteomes" id="UP000678499"/>
    </source>
</evidence>
<evidence type="ECO:0000313" key="1">
    <source>
        <dbReference type="EMBL" id="CAD7275280.1"/>
    </source>
</evidence>
<dbReference type="EMBL" id="OA882424">
    <property type="protein sequence ID" value="CAD7275280.1"/>
    <property type="molecule type" value="Genomic_DNA"/>
</dbReference>
<organism evidence="1">
    <name type="scientific">Notodromas monacha</name>
    <dbReference type="NCBI Taxonomy" id="399045"/>
    <lineage>
        <taxon>Eukaryota</taxon>
        <taxon>Metazoa</taxon>
        <taxon>Ecdysozoa</taxon>
        <taxon>Arthropoda</taxon>
        <taxon>Crustacea</taxon>
        <taxon>Oligostraca</taxon>
        <taxon>Ostracoda</taxon>
        <taxon>Podocopa</taxon>
        <taxon>Podocopida</taxon>
        <taxon>Cypridocopina</taxon>
        <taxon>Cypridoidea</taxon>
        <taxon>Cyprididae</taxon>
        <taxon>Notodromas</taxon>
    </lineage>
</organism>
<gene>
    <name evidence="1" type="ORF">NMOB1V02_LOCUS3079</name>
</gene>
<reference evidence="1" key="1">
    <citation type="submission" date="2020-11" db="EMBL/GenBank/DDBJ databases">
        <authorList>
            <person name="Tran Van P."/>
        </authorList>
    </citation>
    <scope>NUCLEOTIDE SEQUENCE</scope>
</reference>
<sequence length="109" mass="12441">MASLVDTRHLNGLGNLNIGTNVDIKRTDDSDSPKIFRLKEVCQRLLMADKFEVRNTFHELFTFHVCEDLEPQHVYVEGSCSGCRVKECAGELMIRFPAHVPYRDFPSAI</sequence>
<proteinExistence type="predicted"/>
<name>A0A7R9BIV0_9CRUS</name>